<dbReference type="GO" id="GO:0046872">
    <property type="term" value="F:metal ion binding"/>
    <property type="evidence" value="ECO:0007669"/>
    <property type="project" value="InterPro"/>
</dbReference>
<name>A0A191Z1J6_9PSED</name>
<dbReference type="RefSeq" id="WP_064680272.1">
    <property type="nucleotide sequence ID" value="NZ_CP014870.1"/>
</dbReference>
<comment type="similarity">
    <text evidence="1">Belongs to the peptidase M16 family.</text>
</comment>
<organism evidence="3 4">
    <name type="scientific">Pseudomonas silesiensis</name>
    <dbReference type="NCBI Taxonomy" id="1853130"/>
    <lineage>
        <taxon>Bacteria</taxon>
        <taxon>Pseudomonadati</taxon>
        <taxon>Pseudomonadota</taxon>
        <taxon>Gammaproteobacteria</taxon>
        <taxon>Pseudomonadales</taxon>
        <taxon>Pseudomonadaceae</taxon>
        <taxon>Pseudomonas</taxon>
    </lineage>
</organism>
<evidence type="ECO:0000313" key="3">
    <source>
        <dbReference type="EMBL" id="ANJ58899.1"/>
    </source>
</evidence>
<dbReference type="AlphaFoldDB" id="A0A191Z1J6"/>
<dbReference type="SUPFAM" id="SSF63411">
    <property type="entry name" value="LuxS/MPP-like metallohydrolase"/>
    <property type="match status" value="4"/>
</dbReference>
<dbReference type="Gene3D" id="3.30.830.10">
    <property type="entry name" value="Metalloenzyme, LuxS/M16 peptidase-like"/>
    <property type="match status" value="4"/>
</dbReference>
<dbReference type="KEGG" id="psil:PMA3_28555"/>
<dbReference type="PANTHER" id="PTHR11851:SF49">
    <property type="entry name" value="MITOCHONDRIAL-PROCESSING PEPTIDASE SUBUNIT ALPHA"/>
    <property type="match status" value="1"/>
</dbReference>
<dbReference type="OrthoDB" id="9811314at2"/>
<protein>
    <recommendedName>
        <fullName evidence="2">Peptidase M16 C-terminal domain-containing protein</fullName>
    </recommendedName>
</protein>
<dbReference type="InterPro" id="IPR050361">
    <property type="entry name" value="MPP/UQCRC_Complex"/>
</dbReference>
<dbReference type="Proteomes" id="UP000078354">
    <property type="component" value="Chromosome"/>
</dbReference>
<dbReference type="PANTHER" id="PTHR11851">
    <property type="entry name" value="METALLOPROTEASE"/>
    <property type="match status" value="1"/>
</dbReference>
<keyword evidence="4" id="KW-1185">Reference proteome</keyword>
<reference evidence="3 4" key="1">
    <citation type="journal article" date="2018" name="Syst. Appl. Microbiol.">
        <title>Pseudomonas silesiensis sp. nov. strain A3T isolated from a biological pesticide sewage treatment plant and analysis of the complete genome sequence.</title>
        <authorList>
            <person name="Kaminski M.A."/>
            <person name="Furmanczyk E.M."/>
            <person name="Sobczak A."/>
            <person name="Dziembowski A."/>
            <person name="Lipinski L."/>
        </authorList>
    </citation>
    <scope>NUCLEOTIDE SEQUENCE [LARGE SCALE GENOMIC DNA]</scope>
    <source>
        <strain evidence="3 4">A3</strain>
    </source>
</reference>
<evidence type="ECO:0000256" key="1">
    <source>
        <dbReference type="ARBA" id="ARBA00007261"/>
    </source>
</evidence>
<accession>A0A191Z1J6</accession>
<feature type="domain" description="Peptidase M16 C-terminal" evidence="2">
    <location>
        <begin position="559"/>
        <end position="730"/>
    </location>
</feature>
<dbReference type="Pfam" id="PF05193">
    <property type="entry name" value="Peptidase_M16_C"/>
    <property type="match status" value="2"/>
</dbReference>
<sequence>MTLNTTPIETTLNNGLKIIILELPLAAGVTCLINYNVSSRDESVENAGINIAFINTMSIDNYDNKFDRPRVLNYVNHTALNFSLNPDQLSQCFELNARMMTAPVLTESTLKRGIKSHLKYRADKRHFMSDEWIPVEFDSKCHPIGYTFAPMVTPESAARMDITQLRQWHQQYYSPGNACLVIAGNVKADEVTHLAKQHFDVIPSRPKPPVQALPQPCELDRRHVLYKVTSKPRLLLVPYMAGMSDALADQSGGALSILSMLLDQKLGTLPSVSHGICRYEQDKYASLFRISVTASTRDQSLEALEADIETLWDEIKFNPLPADELEMARQRALENLAKSDDHEGLALELGQLENYQIPFSTLDQRQRDLLNVTAQDIQRIARTCFSPQRTTVVHILPLQTPSLATTTKLTLANGLKIITLENPRSTNVVCAMNYKVSKRDETTDNSGITTLLYGMLVKDPHFVAARQFVFWNYNDFTQCIGTSDVDQLETNFKSLAGIMSTPTLTDESMRQVIDTDLERRARNILFTSNYATPESFDALTFPVSGYGNPDMTPASAAQIDLQQVQDWHQNFFTAGNSCLVIVGNVKAAAVEALARKYFDALPCRTTTSVPKGQEVSEPGERRTTLRMNTKTPRLLVAFNVPGLIEGATDHSAATLQILSALFELKYAGLLPVSSGACIFTREKHAGLFRISLTANHADQSLEELETALLQIIEACKLSGIPQEELELAREHAIAKIISLASDDEMVAYHLFQLEDSQLPLTLLDQKQDNLLAVSSEHIQRATSTWLTPERMTVAHILPMQAPKQ</sequence>
<dbReference type="InterPro" id="IPR007863">
    <property type="entry name" value="Peptidase_M16_C"/>
</dbReference>
<evidence type="ECO:0000313" key="4">
    <source>
        <dbReference type="Proteomes" id="UP000078354"/>
    </source>
</evidence>
<dbReference type="EMBL" id="CP014870">
    <property type="protein sequence ID" value="ANJ58899.1"/>
    <property type="molecule type" value="Genomic_DNA"/>
</dbReference>
<gene>
    <name evidence="3" type="ORF">PMA3_28555</name>
</gene>
<dbReference type="InterPro" id="IPR011249">
    <property type="entry name" value="Metalloenz_LuxS/M16"/>
</dbReference>
<dbReference type="STRING" id="1853130.PMA3_28555"/>
<proteinExistence type="inferred from homology"/>
<feature type="domain" description="Peptidase M16 C-terminal" evidence="2">
    <location>
        <begin position="161"/>
        <end position="330"/>
    </location>
</feature>
<evidence type="ECO:0000259" key="2">
    <source>
        <dbReference type="Pfam" id="PF05193"/>
    </source>
</evidence>